<sequence>MKLIDYVKAASSISIFPRKRKLIEPITFTHNGNDAAAMQSDFLKVGQDMQMAMERYGRQQQLPHH</sequence>
<gene>
    <name evidence="1" type="ORF">LLY24_15105</name>
</gene>
<accession>A0ABT2EGD4</accession>
<name>A0ABT2EGD4_9GAMM</name>
<reference evidence="1" key="1">
    <citation type="submission" date="2021-11" db="EMBL/GenBank/DDBJ databases">
        <title>Halomonas sp., isolated from a coastal aquaculture zone in Dongshan Bay.</title>
        <authorList>
            <person name="Lin W."/>
        </authorList>
    </citation>
    <scope>NUCLEOTIDE SEQUENCE</scope>
    <source>
        <strain evidence="1">Yzlin-01</strain>
    </source>
</reference>
<dbReference type="RefSeq" id="WP_259037135.1">
    <property type="nucleotide sequence ID" value="NZ_JAJISC010000007.1"/>
</dbReference>
<evidence type="ECO:0000313" key="1">
    <source>
        <dbReference type="EMBL" id="MCS2610647.1"/>
    </source>
</evidence>
<protein>
    <submittedName>
        <fullName evidence="1">Uncharacterized protein</fullName>
    </submittedName>
</protein>
<comment type="caution">
    <text evidence="1">The sequence shown here is derived from an EMBL/GenBank/DDBJ whole genome shotgun (WGS) entry which is preliminary data.</text>
</comment>
<dbReference type="Proteomes" id="UP001165542">
    <property type="component" value="Unassembled WGS sequence"/>
</dbReference>
<evidence type="ECO:0000313" key="2">
    <source>
        <dbReference type="Proteomes" id="UP001165542"/>
    </source>
</evidence>
<proteinExistence type="predicted"/>
<keyword evidence="2" id="KW-1185">Reference proteome</keyword>
<dbReference type="EMBL" id="JAJISC010000007">
    <property type="protein sequence ID" value="MCS2610647.1"/>
    <property type="molecule type" value="Genomic_DNA"/>
</dbReference>
<organism evidence="1 2">
    <name type="scientific">Halomonas dongshanensis</name>
    <dbReference type="NCBI Taxonomy" id="2890835"/>
    <lineage>
        <taxon>Bacteria</taxon>
        <taxon>Pseudomonadati</taxon>
        <taxon>Pseudomonadota</taxon>
        <taxon>Gammaproteobacteria</taxon>
        <taxon>Oceanospirillales</taxon>
        <taxon>Halomonadaceae</taxon>
        <taxon>Halomonas</taxon>
    </lineage>
</organism>